<organism evidence="2">
    <name type="scientific">uncultured marine thaumarchaeote KM3_38_E02</name>
    <dbReference type="NCBI Taxonomy" id="1456138"/>
    <lineage>
        <taxon>Archaea</taxon>
        <taxon>Nitrososphaerota</taxon>
        <taxon>environmental samples</taxon>
    </lineage>
</organism>
<dbReference type="GO" id="GO:0016787">
    <property type="term" value="F:hydrolase activity"/>
    <property type="evidence" value="ECO:0007669"/>
    <property type="project" value="UniProtKB-KW"/>
</dbReference>
<dbReference type="InterPro" id="IPR036866">
    <property type="entry name" value="RibonucZ/Hydroxyglut_hydro"/>
</dbReference>
<dbReference type="PANTHER" id="PTHR43546">
    <property type="entry name" value="UPF0173 METAL-DEPENDENT HYDROLASE MJ1163-RELATED"/>
    <property type="match status" value="1"/>
</dbReference>
<dbReference type="PANTHER" id="PTHR43546:SF9">
    <property type="entry name" value="L-ASCORBATE-6-PHOSPHATE LACTONASE ULAG-RELATED"/>
    <property type="match status" value="1"/>
</dbReference>
<evidence type="ECO:0000313" key="2">
    <source>
        <dbReference type="EMBL" id="AIF09612.1"/>
    </source>
</evidence>
<accession>A0A075H540</accession>
<protein>
    <submittedName>
        <fullName evidence="2">Putative Zn-dependent hydrolases of the beta-lactamase fold (NamH)</fullName>
    </submittedName>
</protein>
<dbReference type="SUPFAM" id="SSF56281">
    <property type="entry name" value="Metallo-hydrolase/oxidoreductase"/>
    <property type="match status" value="1"/>
</dbReference>
<dbReference type="Gene3D" id="3.60.15.10">
    <property type="entry name" value="Ribonuclease Z/Hydroxyacylglutathione hydrolase-like"/>
    <property type="match status" value="1"/>
</dbReference>
<gene>
    <name evidence="2" type="primary">namH</name>
</gene>
<dbReference type="Pfam" id="PF13483">
    <property type="entry name" value="Lactamase_B_3"/>
    <property type="match status" value="1"/>
</dbReference>
<dbReference type="AlphaFoldDB" id="A0A075H540"/>
<evidence type="ECO:0000256" key="1">
    <source>
        <dbReference type="ARBA" id="ARBA00022801"/>
    </source>
</evidence>
<keyword evidence="1 2" id="KW-0378">Hydrolase</keyword>
<dbReference type="InterPro" id="IPR050114">
    <property type="entry name" value="UPF0173_UPF0282_UlaG_hydrolase"/>
</dbReference>
<dbReference type="EMBL" id="KF900867">
    <property type="protein sequence ID" value="AIF09612.1"/>
    <property type="molecule type" value="Genomic_DNA"/>
</dbReference>
<name>A0A075H540_9ARCH</name>
<proteinExistence type="predicted"/>
<sequence length="454" mass="53027">MVKQQIFMKLTFLTSASVIVEDKGVKVLCDPWLVDGEFYGSWAHYPPLDFKPEDFDDVDFIYISHIHPDHFSTKTLTKMNKEIPVLIHKYFSKFLKNNIKRLGYKVIEIDHNKRTSLKNNLHINILSADNCNPELCQKYFGCSIVENNFAATSIDSMCVMDNEQQVIVNTNDCPFPMAETVASVIKNQYKNIDMLLVGYSSASSFPQCFTMQENEKMEARRRVIQQYWSQAESYVNLLKPRFYMPFAGRYVLSGKKSILNSQRSVAELEDAYEYFTNSSKINQKEHQCIILNSKSSFDIDTEQKSMQYTLIDLGEKQNYIEKVLEKRIYDYENDDTAKFNEIEDLISKSFARYEKKRIEIGFTSKTVIIIEIFKDKLLIITANGNGYKIIEKNELIEYEKYVKISLDNKLLVRILKGPAYAHWNNAEIGSHLVYQRKPEIYERGLYYSLSYFHS</sequence>
<reference evidence="2" key="1">
    <citation type="journal article" date="2014" name="Genome Biol. Evol.">
        <title>Pangenome evidence for extensive interdomain horizontal transfer affecting lineage core and shell genes in uncultured planktonic thaumarchaeota and euryarchaeota.</title>
        <authorList>
            <person name="Deschamps P."/>
            <person name="Zivanovic Y."/>
            <person name="Moreira D."/>
            <person name="Rodriguez-Valera F."/>
            <person name="Lopez-Garcia P."/>
        </authorList>
    </citation>
    <scope>NUCLEOTIDE SEQUENCE</scope>
</reference>